<dbReference type="Proteomes" id="UP000198397">
    <property type="component" value="Unassembled WGS sequence"/>
</dbReference>
<dbReference type="InterPro" id="IPR058417">
    <property type="entry name" value="DUF8104"/>
</dbReference>
<feature type="coiled-coil region" evidence="1">
    <location>
        <begin position="23"/>
        <end position="53"/>
    </location>
</feature>
<reference evidence="2 3" key="1">
    <citation type="submission" date="2017-06" db="EMBL/GenBank/DDBJ databases">
        <authorList>
            <person name="Kim H.J."/>
            <person name="Triplett B.A."/>
        </authorList>
    </citation>
    <scope>NUCLEOTIDE SEQUENCE [LARGE SCALE GENOMIC DNA]</scope>
    <source>
        <strain evidence="2 3">DSM 8800</strain>
    </source>
</reference>
<gene>
    <name evidence="2" type="ORF">SAMN06264855_1389</name>
</gene>
<dbReference type="RefSeq" id="WP_089386040.1">
    <property type="nucleotide sequence ID" value="NZ_FZNQ01000038.1"/>
</dbReference>
<evidence type="ECO:0000313" key="3">
    <source>
        <dbReference type="Proteomes" id="UP000198397"/>
    </source>
</evidence>
<name>A0A238YD61_HALVU</name>
<sequence length="135" mass="16573">MEYFDYGEIQAFDTGFDVQEFLERSQKREKEQIERKLDRVDKLLEEREKIHENAVTELESKLNWYVKQLEELYRTGIGQDKDELKQRIEQFYAELRELERKQWLDTKELELQREEIEKELQDADLDDILDVLENL</sequence>
<dbReference type="AlphaFoldDB" id="A0A238YD61"/>
<feature type="coiled-coil region" evidence="1">
    <location>
        <begin position="81"/>
        <end position="126"/>
    </location>
</feature>
<evidence type="ECO:0000256" key="1">
    <source>
        <dbReference type="SAM" id="Coils"/>
    </source>
</evidence>
<accession>A0A238YD61</accession>
<dbReference type="EMBL" id="FZNQ01000038">
    <property type="protein sequence ID" value="SNR68912.1"/>
    <property type="molecule type" value="Genomic_DNA"/>
</dbReference>
<dbReference type="Pfam" id="PF26406">
    <property type="entry name" value="DUF8104"/>
    <property type="match status" value="1"/>
</dbReference>
<protein>
    <submittedName>
        <fullName evidence="2">Uncharacterized protein</fullName>
    </submittedName>
</protein>
<organism evidence="2 3">
    <name type="scientific">Halorubrum vacuolatum</name>
    <name type="common">Natronobacterium vacuolatum</name>
    <dbReference type="NCBI Taxonomy" id="63740"/>
    <lineage>
        <taxon>Archaea</taxon>
        <taxon>Methanobacteriati</taxon>
        <taxon>Methanobacteriota</taxon>
        <taxon>Stenosarchaea group</taxon>
        <taxon>Halobacteria</taxon>
        <taxon>Halobacteriales</taxon>
        <taxon>Haloferacaceae</taxon>
        <taxon>Halorubrum</taxon>
    </lineage>
</organism>
<keyword evidence="1" id="KW-0175">Coiled coil</keyword>
<proteinExistence type="predicted"/>
<dbReference type="OrthoDB" id="351286at2157"/>
<evidence type="ECO:0000313" key="2">
    <source>
        <dbReference type="EMBL" id="SNR68912.1"/>
    </source>
</evidence>
<keyword evidence="3" id="KW-1185">Reference proteome</keyword>